<keyword evidence="2" id="KW-1185">Reference proteome</keyword>
<comment type="caution">
    <text evidence="1">The sequence shown here is derived from an EMBL/GenBank/DDBJ whole genome shotgun (WGS) entry which is preliminary data.</text>
</comment>
<dbReference type="Proteomes" id="UP001060085">
    <property type="component" value="Linkage Group LG06"/>
</dbReference>
<gene>
    <name evidence="1" type="ORF">M9H77_26378</name>
</gene>
<proteinExistence type="predicted"/>
<sequence length="400" mass="46211">MVKIPTIFQIITSKNKSDSGILPSNTQSQLLGPNYNREKSHFRIEGQLMLNDGRGKEGKVREGSDDAEELQEPRGRETEEVLPISIDKYFNNIDEFFYSYQANKKKPCGIISKFCGTVFSYYKKLPSIVVVHILVMSIIDYLPRFCSEEWKSCVQCVLLSSIVSVTFEFILKVVKLLPLTHRKPSASEKDVFILYNDYAFRLSFGVHKGKQKFKAGSTTKHLKQFYCYKQGKNLMDNFGCHNENWLNKLYNLREKWYPAFSKDFFSRGVLLSQMSKHANGGYTIGVYKRFENQFMKFPEYCQGLVVSGNGEHIYEVWHPNITVLDIQGSRGVSDAKKVNKKDIAGSSVWKREMLRKFSDLISTSELNVNAREYVKEEFRTMKDKIIAGVDLIILMIQRMK</sequence>
<reference evidence="2" key="1">
    <citation type="journal article" date="2023" name="Nat. Plants">
        <title>Single-cell RNA sequencing provides a high-resolution roadmap for understanding the multicellular compartmentation of specialized metabolism.</title>
        <authorList>
            <person name="Sun S."/>
            <person name="Shen X."/>
            <person name="Li Y."/>
            <person name="Li Y."/>
            <person name="Wang S."/>
            <person name="Li R."/>
            <person name="Zhang H."/>
            <person name="Shen G."/>
            <person name="Guo B."/>
            <person name="Wei J."/>
            <person name="Xu J."/>
            <person name="St-Pierre B."/>
            <person name="Chen S."/>
            <person name="Sun C."/>
        </authorList>
    </citation>
    <scope>NUCLEOTIDE SEQUENCE [LARGE SCALE GENOMIC DNA]</scope>
</reference>
<evidence type="ECO:0000313" key="1">
    <source>
        <dbReference type="EMBL" id="KAI5657585.1"/>
    </source>
</evidence>
<name>A0ACC0AB13_CATRO</name>
<dbReference type="EMBL" id="CM044706">
    <property type="protein sequence ID" value="KAI5657585.1"/>
    <property type="molecule type" value="Genomic_DNA"/>
</dbReference>
<protein>
    <submittedName>
        <fullName evidence="1">Uncharacterized protein</fullName>
    </submittedName>
</protein>
<organism evidence="1 2">
    <name type="scientific">Catharanthus roseus</name>
    <name type="common">Madagascar periwinkle</name>
    <name type="synonym">Vinca rosea</name>
    <dbReference type="NCBI Taxonomy" id="4058"/>
    <lineage>
        <taxon>Eukaryota</taxon>
        <taxon>Viridiplantae</taxon>
        <taxon>Streptophyta</taxon>
        <taxon>Embryophyta</taxon>
        <taxon>Tracheophyta</taxon>
        <taxon>Spermatophyta</taxon>
        <taxon>Magnoliopsida</taxon>
        <taxon>eudicotyledons</taxon>
        <taxon>Gunneridae</taxon>
        <taxon>Pentapetalae</taxon>
        <taxon>asterids</taxon>
        <taxon>lamiids</taxon>
        <taxon>Gentianales</taxon>
        <taxon>Apocynaceae</taxon>
        <taxon>Rauvolfioideae</taxon>
        <taxon>Vinceae</taxon>
        <taxon>Catharanthinae</taxon>
        <taxon>Catharanthus</taxon>
    </lineage>
</organism>
<accession>A0ACC0AB13</accession>
<evidence type="ECO:0000313" key="2">
    <source>
        <dbReference type="Proteomes" id="UP001060085"/>
    </source>
</evidence>